<dbReference type="EMBL" id="VBTY01000001">
    <property type="protein sequence ID" value="MDG3492966.1"/>
    <property type="molecule type" value="Genomic_DNA"/>
</dbReference>
<keyword evidence="3" id="KW-1185">Reference proteome</keyword>
<organism evidence="2 3">
    <name type="scientific">Pseudanabaena catenata USMAC16</name>
    <dbReference type="NCBI Taxonomy" id="1855837"/>
    <lineage>
        <taxon>Bacteria</taxon>
        <taxon>Bacillati</taxon>
        <taxon>Cyanobacteriota</taxon>
        <taxon>Cyanophyceae</taxon>
        <taxon>Pseudanabaenales</taxon>
        <taxon>Pseudanabaenaceae</taxon>
        <taxon>Pseudanabaena</taxon>
    </lineage>
</organism>
<dbReference type="RefSeq" id="WP_009624989.1">
    <property type="nucleotide sequence ID" value="NZ_VBTY01000001.1"/>
</dbReference>
<dbReference type="AlphaFoldDB" id="A0A9X4M3D4"/>
<evidence type="ECO:0000313" key="2">
    <source>
        <dbReference type="EMBL" id="MDG3492966.1"/>
    </source>
</evidence>
<name>A0A9X4M3D4_9CYAN</name>
<gene>
    <name evidence="2" type="ORF">FEV09_00160</name>
</gene>
<feature type="compositionally biased region" description="Polar residues" evidence="1">
    <location>
        <begin position="45"/>
        <end position="57"/>
    </location>
</feature>
<dbReference type="Proteomes" id="UP001152872">
    <property type="component" value="Unassembled WGS sequence"/>
</dbReference>
<sequence length="57" mass="6331">MILGQLWDSKQTKLGLTSNQSKISLAKAIANSQKIPEHHPHDEQPNNLCQPTIENIA</sequence>
<feature type="region of interest" description="Disordered" evidence="1">
    <location>
        <begin position="36"/>
        <end position="57"/>
    </location>
</feature>
<proteinExistence type="predicted"/>
<comment type="caution">
    <text evidence="2">The sequence shown here is derived from an EMBL/GenBank/DDBJ whole genome shotgun (WGS) entry which is preliminary data.</text>
</comment>
<evidence type="ECO:0000256" key="1">
    <source>
        <dbReference type="SAM" id="MobiDB-lite"/>
    </source>
</evidence>
<reference evidence="2" key="1">
    <citation type="submission" date="2019-05" db="EMBL/GenBank/DDBJ databases">
        <title>Whole genome sequencing of Pseudanabaena catenata USMAC16.</title>
        <authorList>
            <person name="Khan Z."/>
            <person name="Omar W.M."/>
            <person name="Convey P."/>
            <person name="Merican F."/>
            <person name="Najimudin N."/>
        </authorList>
    </citation>
    <scope>NUCLEOTIDE SEQUENCE</scope>
    <source>
        <strain evidence="2">USMAC16</strain>
    </source>
</reference>
<evidence type="ECO:0000313" key="3">
    <source>
        <dbReference type="Proteomes" id="UP001152872"/>
    </source>
</evidence>
<protein>
    <submittedName>
        <fullName evidence="2">Uncharacterized protein</fullName>
    </submittedName>
</protein>
<accession>A0A9X4M3D4</accession>